<organism evidence="2">
    <name type="scientific">Percolomonas cosmopolitus</name>
    <dbReference type="NCBI Taxonomy" id="63605"/>
    <lineage>
        <taxon>Eukaryota</taxon>
        <taxon>Discoba</taxon>
        <taxon>Heterolobosea</taxon>
        <taxon>Tetramitia</taxon>
        <taxon>Eutetramitia</taxon>
        <taxon>Percolomonadidae</taxon>
        <taxon>Percolomonas</taxon>
    </lineage>
</organism>
<dbReference type="PANTHER" id="PTHR10972:SF184">
    <property type="entry name" value="OXYSTEROL-BINDING PROTEIN HOMOLOG 4-RELATED"/>
    <property type="match status" value="1"/>
</dbReference>
<evidence type="ECO:0008006" key="3">
    <source>
        <dbReference type="Google" id="ProtNLM"/>
    </source>
</evidence>
<dbReference type="GO" id="GO:0016020">
    <property type="term" value="C:membrane"/>
    <property type="evidence" value="ECO:0007669"/>
    <property type="project" value="TreeGrafter"/>
</dbReference>
<evidence type="ECO:0000313" key="2">
    <source>
        <dbReference type="EMBL" id="CAD9084276.1"/>
    </source>
</evidence>
<dbReference type="PANTHER" id="PTHR10972">
    <property type="entry name" value="OXYSTEROL-BINDING PROTEIN-RELATED"/>
    <property type="match status" value="1"/>
</dbReference>
<dbReference type="Gene3D" id="2.40.160.120">
    <property type="match status" value="1"/>
</dbReference>
<proteinExistence type="predicted"/>
<protein>
    <recommendedName>
        <fullName evidence="3">Oxysterol-binding protein</fullName>
    </recommendedName>
</protein>
<dbReference type="InterPro" id="IPR000648">
    <property type="entry name" value="Oxysterol-bd"/>
</dbReference>
<dbReference type="Pfam" id="PF01237">
    <property type="entry name" value="Oxysterol_BP"/>
    <property type="match status" value="1"/>
</dbReference>
<dbReference type="Gene3D" id="1.10.287.2720">
    <property type="match status" value="1"/>
</dbReference>
<reference evidence="2" key="1">
    <citation type="submission" date="2021-01" db="EMBL/GenBank/DDBJ databases">
        <authorList>
            <person name="Corre E."/>
            <person name="Pelletier E."/>
            <person name="Niang G."/>
            <person name="Scheremetjew M."/>
            <person name="Finn R."/>
            <person name="Kale V."/>
            <person name="Holt S."/>
            <person name="Cochrane G."/>
            <person name="Meng A."/>
            <person name="Brown T."/>
            <person name="Cohen L."/>
        </authorList>
    </citation>
    <scope>NUCLEOTIDE SEQUENCE</scope>
    <source>
        <strain evidence="2">WS</strain>
    </source>
</reference>
<feature type="region of interest" description="Disordered" evidence="1">
    <location>
        <begin position="364"/>
        <end position="397"/>
    </location>
</feature>
<dbReference type="InterPro" id="IPR037239">
    <property type="entry name" value="OSBP_sf"/>
</dbReference>
<sequence>MTSSTHLDDNSIYKDIHTIPGVEMKNGASLLTSVIKNFSLKPGSGMNSVQCPPSILKRMSVLEMYALLASPRSYLLQDWTKLSPEKRFLNVLRWFLEQQMYYPQKGLQEVKPYNPILGEEFKCSWDHQNSVSTCLCEQVKHHPPISSLYLENKKWGFYYQQTIQPLTTFWGTKTATTLEADNRFKIVELDEEYTSQDPQAIMRNLLFGTSILEHSDKMVVDCKKTGLYAVLQFPEKSNWSVNGFVFKRSEVEGEKATPLFKLEGSMRSTVDIINLKNQAKRAFAQYKDSPRHPEFEMQVKPVSEQAENESRRVWHDLTYHLVKRDLSAASDAKTVVEEHQRALRKQRPSDWKWKTHHKAKYFDNTGEIVGQGGTPKFEYKQRMTKDQRQDAEEEEMD</sequence>
<evidence type="ECO:0000256" key="1">
    <source>
        <dbReference type="SAM" id="MobiDB-lite"/>
    </source>
</evidence>
<name>A0A7S1KT03_9EUKA</name>
<accession>A0A7S1KT03</accession>
<dbReference type="GO" id="GO:0005829">
    <property type="term" value="C:cytosol"/>
    <property type="evidence" value="ECO:0007669"/>
    <property type="project" value="TreeGrafter"/>
</dbReference>
<dbReference type="SUPFAM" id="SSF144000">
    <property type="entry name" value="Oxysterol-binding protein-like"/>
    <property type="match status" value="1"/>
</dbReference>
<dbReference type="AlphaFoldDB" id="A0A7S1KT03"/>
<dbReference type="Gene3D" id="6.10.140.1150">
    <property type="match status" value="1"/>
</dbReference>
<dbReference type="EMBL" id="HBGD01009138">
    <property type="protein sequence ID" value="CAD9084276.1"/>
    <property type="molecule type" value="Transcribed_RNA"/>
</dbReference>
<gene>
    <name evidence="2" type="ORF">PCOS0759_LOCUS7530</name>
</gene>
<feature type="compositionally biased region" description="Basic and acidic residues" evidence="1">
    <location>
        <begin position="377"/>
        <end position="390"/>
    </location>
</feature>
<dbReference type="GO" id="GO:0008142">
    <property type="term" value="F:oxysterol binding"/>
    <property type="evidence" value="ECO:0007669"/>
    <property type="project" value="TreeGrafter"/>
</dbReference>